<organism evidence="1 2">
    <name type="scientific">Meloidogyne javanica</name>
    <name type="common">Root-knot nematode worm</name>
    <dbReference type="NCBI Taxonomy" id="6303"/>
    <lineage>
        <taxon>Eukaryota</taxon>
        <taxon>Metazoa</taxon>
        <taxon>Ecdysozoa</taxon>
        <taxon>Nematoda</taxon>
        <taxon>Chromadorea</taxon>
        <taxon>Rhabditida</taxon>
        <taxon>Tylenchina</taxon>
        <taxon>Tylenchomorpha</taxon>
        <taxon>Tylenchoidea</taxon>
        <taxon>Meloidogynidae</taxon>
        <taxon>Meloidogyninae</taxon>
        <taxon>Meloidogyne</taxon>
        <taxon>Meloidogyne incognita group</taxon>
    </lineage>
</organism>
<accession>A0A915MXB9</accession>
<proteinExistence type="predicted"/>
<evidence type="ECO:0000313" key="2">
    <source>
        <dbReference type="WBParaSite" id="scaffold53653_cov305.g25577"/>
    </source>
</evidence>
<evidence type="ECO:0000313" key="1">
    <source>
        <dbReference type="Proteomes" id="UP000887561"/>
    </source>
</evidence>
<keyword evidence="1" id="KW-1185">Reference proteome</keyword>
<sequence length="141" mass="16808">VVKYDENIAKQIDFYAYYNYNEHANIEYKLKIIMHRFTQNAQTMSLDNFKNHFEELTQIDLGDDNNVNSVLGRVRAELAKLNEIQIGGIYYNCNDSTYYEKNIFILFNLYKFTQMLVQSFINEYNNDAVGYYNSLIRRFNA</sequence>
<dbReference type="AlphaFoldDB" id="A0A915MXB9"/>
<name>A0A915MXB9_MELJA</name>
<protein>
    <submittedName>
        <fullName evidence="2">Uncharacterized protein</fullName>
    </submittedName>
</protein>
<dbReference type="WBParaSite" id="scaffold53653_cov305.g25577">
    <property type="protein sequence ID" value="scaffold53653_cov305.g25577"/>
    <property type="gene ID" value="scaffold53653_cov305.g25577"/>
</dbReference>
<dbReference type="Proteomes" id="UP000887561">
    <property type="component" value="Unplaced"/>
</dbReference>
<reference evidence="2" key="1">
    <citation type="submission" date="2022-11" db="UniProtKB">
        <authorList>
            <consortium name="WormBaseParasite"/>
        </authorList>
    </citation>
    <scope>IDENTIFICATION</scope>
</reference>